<comment type="similarity">
    <text evidence="2 6">Belongs to the ABC-3 integral membrane protein family.</text>
</comment>
<dbReference type="Pfam" id="PF00950">
    <property type="entry name" value="ABC-3"/>
    <property type="match status" value="1"/>
</dbReference>
<keyword evidence="5 7" id="KW-0472">Membrane</keyword>
<evidence type="ECO:0000313" key="8">
    <source>
        <dbReference type="EMBL" id="WBL36594.1"/>
    </source>
</evidence>
<evidence type="ECO:0000256" key="3">
    <source>
        <dbReference type="ARBA" id="ARBA00022692"/>
    </source>
</evidence>
<keyword evidence="9" id="KW-1185">Reference proteome</keyword>
<feature type="transmembrane region" description="Helical" evidence="7">
    <location>
        <begin position="251"/>
        <end position="276"/>
    </location>
</feature>
<evidence type="ECO:0000256" key="4">
    <source>
        <dbReference type="ARBA" id="ARBA00022989"/>
    </source>
</evidence>
<dbReference type="InterPro" id="IPR001626">
    <property type="entry name" value="ABC_TroCD"/>
</dbReference>
<keyword evidence="3 6" id="KW-0812">Transmembrane</keyword>
<feature type="transmembrane region" description="Helical" evidence="7">
    <location>
        <begin position="20"/>
        <end position="43"/>
    </location>
</feature>
<feature type="transmembrane region" description="Helical" evidence="7">
    <location>
        <begin position="122"/>
        <end position="153"/>
    </location>
</feature>
<gene>
    <name evidence="8" type="ORF">O0235_03300</name>
</gene>
<feature type="transmembrane region" description="Helical" evidence="7">
    <location>
        <begin position="218"/>
        <end position="239"/>
    </location>
</feature>
<dbReference type="EMBL" id="CP115149">
    <property type="protein sequence ID" value="WBL36594.1"/>
    <property type="molecule type" value="Genomic_DNA"/>
</dbReference>
<dbReference type="Gene3D" id="1.10.3470.10">
    <property type="entry name" value="ABC transporter involved in vitamin B12 uptake, BtuC"/>
    <property type="match status" value="1"/>
</dbReference>
<evidence type="ECO:0000313" key="9">
    <source>
        <dbReference type="Proteomes" id="UP001212803"/>
    </source>
</evidence>
<feature type="transmembrane region" description="Helical" evidence="7">
    <location>
        <begin position="93"/>
        <end position="110"/>
    </location>
</feature>
<keyword evidence="4 7" id="KW-1133">Transmembrane helix</keyword>
<comment type="subcellular location">
    <subcellularLocation>
        <location evidence="6">Cell membrane</location>
        <topology evidence="6">Multi-pass membrane protein</topology>
    </subcellularLocation>
    <subcellularLocation>
        <location evidence="1">Membrane</location>
        <topology evidence="1">Multi-pass membrane protein</topology>
    </subcellularLocation>
</comment>
<proteinExistence type="inferred from homology"/>
<feature type="transmembrane region" description="Helical" evidence="7">
    <location>
        <begin position="173"/>
        <end position="206"/>
    </location>
</feature>
<evidence type="ECO:0000256" key="5">
    <source>
        <dbReference type="ARBA" id="ARBA00023136"/>
    </source>
</evidence>
<evidence type="ECO:0000256" key="2">
    <source>
        <dbReference type="ARBA" id="ARBA00008034"/>
    </source>
</evidence>
<protein>
    <submittedName>
        <fullName evidence="8">Metal ABC transporter permease</fullName>
    </submittedName>
</protein>
<sequence>MSWLTEPLQYGFMQRAMLEVLIIGALCGLVGSFVVLRGLAFIGDALAHAVFPGVVLSYLAGQSILVGAFGFGTLTALGIGLLARSRRVSEDTAIGVIFAAFFALGVVILSRQGGFRRDLGSLLFGNILGVSMTDVFVTAVIAAAVALIVAALLKEFTLASFDPVMARTLGYPVFALDLLLLLLVAATIVVSLQTVGNILVLALVVTPPATARLLTDRLLRMMGLSMLTAVAAGVAGLYLSYHLGTAAGATIVLTATVLFLLALVFAPNHGLVAGWVHRRRGHHHAHHYHPAGEEEAAADAASR</sequence>
<accession>A0ABY7M7T6</accession>
<dbReference type="Proteomes" id="UP001212803">
    <property type="component" value="Chromosome"/>
</dbReference>
<dbReference type="SUPFAM" id="SSF81345">
    <property type="entry name" value="ABC transporter involved in vitamin B12 uptake, BtuC"/>
    <property type="match status" value="1"/>
</dbReference>
<dbReference type="RefSeq" id="WP_270057116.1">
    <property type="nucleotide sequence ID" value="NZ_CP115149.1"/>
</dbReference>
<evidence type="ECO:0000256" key="7">
    <source>
        <dbReference type="SAM" id="Phobius"/>
    </source>
</evidence>
<name>A0ABY7M7T6_9CHLR</name>
<keyword evidence="6" id="KW-0813">Transport</keyword>
<dbReference type="InterPro" id="IPR037294">
    <property type="entry name" value="ABC_BtuC-like"/>
</dbReference>
<evidence type="ECO:0000256" key="1">
    <source>
        <dbReference type="ARBA" id="ARBA00004141"/>
    </source>
</evidence>
<feature type="transmembrane region" description="Helical" evidence="7">
    <location>
        <begin position="55"/>
        <end position="81"/>
    </location>
</feature>
<reference evidence="8 9" key="1">
    <citation type="journal article" date="2023" name="ISME J.">
        <title>Thermophilic Dehalococcoidia with unusual traits shed light on an unexpected past.</title>
        <authorList>
            <person name="Palmer M."/>
            <person name="Covington J.K."/>
            <person name="Zhou E.M."/>
            <person name="Thomas S.C."/>
            <person name="Habib N."/>
            <person name="Seymour C.O."/>
            <person name="Lai D."/>
            <person name="Johnston J."/>
            <person name="Hashimi A."/>
            <person name="Jiao J.Y."/>
            <person name="Muok A.R."/>
            <person name="Liu L."/>
            <person name="Xian W.D."/>
            <person name="Zhi X.Y."/>
            <person name="Li M.M."/>
            <person name="Silva L.P."/>
            <person name="Bowen B.P."/>
            <person name="Louie K."/>
            <person name="Briegel A."/>
            <person name="Pett-Ridge J."/>
            <person name="Weber P.K."/>
            <person name="Tocheva E.I."/>
            <person name="Woyke T."/>
            <person name="Northen T.R."/>
            <person name="Mayali X."/>
            <person name="Li W.J."/>
            <person name="Hedlund B.P."/>
        </authorList>
    </citation>
    <scope>NUCLEOTIDE SEQUENCE [LARGE SCALE GENOMIC DNA]</scope>
    <source>
        <strain evidence="8 9">YIM 72310</strain>
    </source>
</reference>
<evidence type="ECO:0000256" key="6">
    <source>
        <dbReference type="RuleBase" id="RU003943"/>
    </source>
</evidence>
<dbReference type="PANTHER" id="PTHR30477:SF13">
    <property type="entry name" value="IRON TRANSPORT SYSTEM MEMBRANE PROTEIN HI_0360-RELATED"/>
    <property type="match status" value="1"/>
</dbReference>
<dbReference type="CDD" id="cd06550">
    <property type="entry name" value="TM_ABC_iron-siderophores_like"/>
    <property type="match status" value="1"/>
</dbReference>
<organism evidence="8 9">
    <name type="scientific">Tepidiforma flava</name>
    <dbReference type="NCBI Taxonomy" id="3004094"/>
    <lineage>
        <taxon>Bacteria</taxon>
        <taxon>Bacillati</taxon>
        <taxon>Chloroflexota</taxon>
        <taxon>Tepidiformia</taxon>
        <taxon>Tepidiformales</taxon>
        <taxon>Tepidiformaceae</taxon>
        <taxon>Tepidiforma</taxon>
    </lineage>
</organism>
<dbReference type="PANTHER" id="PTHR30477">
    <property type="entry name" value="ABC-TRANSPORTER METAL-BINDING PROTEIN"/>
    <property type="match status" value="1"/>
</dbReference>